<feature type="binding site" evidence="6">
    <location>
        <position position="297"/>
    </location>
    <ligand>
        <name>D-dopa</name>
        <dbReference type="ChEBI" id="CHEBI:149689"/>
    </ligand>
</feature>
<keyword evidence="5" id="KW-0560">Oxidoreductase</keyword>
<dbReference type="PIRSF" id="PIRSF000189">
    <property type="entry name" value="D-aa_oxidase"/>
    <property type="match status" value="1"/>
</dbReference>
<keyword evidence="9" id="KW-1185">Reference proteome</keyword>
<comment type="similarity">
    <text evidence="2">Belongs to the DAMOX/DASOX family.</text>
</comment>
<gene>
    <name evidence="8" type="ORF">PISL3812_08313</name>
</gene>
<dbReference type="SUPFAM" id="SSF54373">
    <property type="entry name" value="FAD-linked reductases, C-terminal domain"/>
    <property type="match status" value="1"/>
</dbReference>
<feature type="binding site" evidence="6">
    <location>
        <position position="186"/>
    </location>
    <ligand>
        <name>FAD</name>
        <dbReference type="ChEBI" id="CHEBI:57692"/>
    </ligand>
</feature>
<dbReference type="InterPro" id="IPR006076">
    <property type="entry name" value="FAD-dep_OxRdtase"/>
</dbReference>
<feature type="domain" description="FAD dependent oxidoreductase" evidence="7">
    <location>
        <begin position="5"/>
        <end position="340"/>
    </location>
</feature>
<keyword evidence="4 6" id="KW-0274">FAD</keyword>
<dbReference type="Proteomes" id="UP000054383">
    <property type="component" value="Unassembled WGS sequence"/>
</dbReference>
<dbReference type="InterPro" id="IPR006181">
    <property type="entry name" value="D-amino_acid_oxidase_CS"/>
</dbReference>
<name>A0A0U1M6P1_TALIS</name>
<dbReference type="GO" id="GO:0003884">
    <property type="term" value="F:D-amino-acid oxidase activity"/>
    <property type="evidence" value="ECO:0007669"/>
    <property type="project" value="InterPro"/>
</dbReference>
<dbReference type="GO" id="GO:0019478">
    <property type="term" value="P:D-amino acid catabolic process"/>
    <property type="evidence" value="ECO:0007669"/>
    <property type="project" value="TreeGrafter"/>
</dbReference>
<dbReference type="STRING" id="28573.A0A0U1M6P1"/>
<dbReference type="SUPFAM" id="SSF51971">
    <property type="entry name" value="Nucleotide-binding domain"/>
    <property type="match status" value="1"/>
</dbReference>
<dbReference type="OrthoDB" id="2015447at2759"/>
<accession>A0A0U1M6P1</accession>
<dbReference type="GO" id="GO:0005737">
    <property type="term" value="C:cytoplasm"/>
    <property type="evidence" value="ECO:0007669"/>
    <property type="project" value="TreeGrafter"/>
</dbReference>
<evidence type="ECO:0000313" key="9">
    <source>
        <dbReference type="Proteomes" id="UP000054383"/>
    </source>
</evidence>
<dbReference type="Gene3D" id="3.40.50.720">
    <property type="entry name" value="NAD(P)-binding Rossmann-like Domain"/>
    <property type="match status" value="1"/>
</dbReference>
<evidence type="ECO:0000256" key="2">
    <source>
        <dbReference type="ARBA" id="ARBA00006730"/>
    </source>
</evidence>
<dbReference type="Pfam" id="PF01266">
    <property type="entry name" value="DAO"/>
    <property type="match status" value="1"/>
</dbReference>
<dbReference type="PANTHER" id="PTHR11530">
    <property type="entry name" value="D-AMINO ACID OXIDASE"/>
    <property type="match status" value="1"/>
</dbReference>
<proteinExistence type="inferred from homology"/>
<dbReference type="AlphaFoldDB" id="A0A0U1M6P1"/>
<evidence type="ECO:0000313" key="8">
    <source>
        <dbReference type="EMBL" id="CRG91265.1"/>
    </source>
</evidence>
<evidence type="ECO:0000256" key="6">
    <source>
        <dbReference type="PIRSR" id="PIRSR000189-1"/>
    </source>
</evidence>
<organism evidence="8 9">
    <name type="scientific">Talaromyces islandicus</name>
    <name type="common">Penicillium islandicum</name>
    <dbReference type="NCBI Taxonomy" id="28573"/>
    <lineage>
        <taxon>Eukaryota</taxon>
        <taxon>Fungi</taxon>
        <taxon>Dikarya</taxon>
        <taxon>Ascomycota</taxon>
        <taxon>Pezizomycotina</taxon>
        <taxon>Eurotiomycetes</taxon>
        <taxon>Eurotiomycetidae</taxon>
        <taxon>Eurotiales</taxon>
        <taxon>Trichocomaceae</taxon>
        <taxon>Talaromyces</taxon>
        <taxon>Talaromyces sect. Islandici</taxon>
    </lineage>
</organism>
<keyword evidence="3" id="KW-0285">Flavoprotein</keyword>
<dbReference type="PROSITE" id="PS00677">
    <property type="entry name" value="DAO"/>
    <property type="match status" value="1"/>
</dbReference>
<dbReference type="InterPro" id="IPR023209">
    <property type="entry name" value="DAO"/>
</dbReference>
<dbReference type="GO" id="GO:0071949">
    <property type="term" value="F:FAD binding"/>
    <property type="evidence" value="ECO:0007669"/>
    <property type="project" value="InterPro"/>
</dbReference>
<comment type="cofactor">
    <cofactor evidence="1 6">
        <name>FAD</name>
        <dbReference type="ChEBI" id="CHEBI:57692"/>
    </cofactor>
</comment>
<dbReference type="EMBL" id="CVMT01000009">
    <property type="protein sequence ID" value="CRG91265.1"/>
    <property type="molecule type" value="Genomic_DNA"/>
</dbReference>
<evidence type="ECO:0000256" key="5">
    <source>
        <dbReference type="ARBA" id="ARBA00023002"/>
    </source>
</evidence>
<evidence type="ECO:0000256" key="1">
    <source>
        <dbReference type="ARBA" id="ARBA00001974"/>
    </source>
</evidence>
<dbReference type="PANTHER" id="PTHR11530:SF16">
    <property type="entry name" value="D-AMINO ACID OXIDASE (AFU_ORTHOLOGUE AFUA_5G11290)"/>
    <property type="match status" value="1"/>
</dbReference>
<reference evidence="8 9" key="1">
    <citation type="submission" date="2015-04" db="EMBL/GenBank/DDBJ databases">
        <authorList>
            <person name="Syromyatnikov M.Y."/>
            <person name="Popov V.N."/>
        </authorList>
    </citation>
    <scope>NUCLEOTIDE SEQUENCE [LARGE SCALE GENOMIC DNA]</scope>
    <source>
        <strain evidence="8">WF-38-12</strain>
    </source>
</reference>
<sequence length="356" mass="38668">MAPSVVVLGAGVAGLTTACSLLALFPSPATLNITVVAKHLPGDSAPTEYCSPQAGANWCSFETELNQYAHYDKVTFERFLSIAKQSPESGVKRFPLRLVYGKETQRSGLWFEELVGGITEVPKQQLPEGADWGVDLVTFMYNPNVYLSWLHSKLVKAGVRIVRRFYDNIDDLVSDFPDATAVFNCTGLGARDLGGVKDGNMHPTKGQTILVAEPITPLERMAIWAQPSLFGANEFSHVFPRPLGGGIIIGGVRRDNNSDDSVDSSLAERTKQRACQLCPELGKPEDLKVIRHNIGLRPSRTGGARVDIEERKGKLLVHNYGAGGAGYQSSWGMAEHAVDLWMQRTGSSRGGQAAKL</sequence>
<evidence type="ECO:0000259" key="7">
    <source>
        <dbReference type="Pfam" id="PF01266"/>
    </source>
</evidence>
<evidence type="ECO:0000256" key="4">
    <source>
        <dbReference type="ARBA" id="ARBA00022827"/>
    </source>
</evidence>
<feature type="binding site" evidence="6">
    <location>
        <position position="324"/>
    </location>
    <ligand>
        <name>D-dopa</name>
        <dbReference type="ChEBI" id="CHEBI:149689"/>
    </ligand>
</feature>
<dbReference type="OMA" id="VYLQWLQ"/>
<protein>
    <recommendedName>
        <fullName evidence="7">FAD dependent oxidoreductase domain-containing protein</fullName>
    </recommendedName>
</protein>
<dbReference type="Gene3D" id="3.30.9.10">
    <property type="entry name" value="D-Amino Acid Oxidase, subunit A, domain 2"/>
    <property type="match status" value="1"/>
</dbReference>
<evidence type="ECO:0000256" key="3">
    <source>
        <dbReference type="ARBA" id="ARBA00022630"/>
    </source>
</evidence>